<proteinExistence type="predicted"/>
<evidence type="ECO:0000313" key="3">
    <source>
        <dbReference type="Proteomes" id="UP001295740"/>
    </source>
</evidence>
<sequence>MARSANPTAHSDALPIGEADVITGFGAQARRQARDGPRLGDPWLPRRSGDFWNNPRRQRAEFQHV</sequence>
<name>A0AAI8VI28_9PEZI</name>
<gene>
    <name evidence="2" type="ORF">KHLLAP_LOCUS5812</name>
</gene>
<protein>
    <submittedName>
        <fullName evidence="2">Uu.00g127380.m01.CDS01</fullName>
    </submittedName>
</protein>
<accession>A0AAI8VI28</accession>
<evidence type="ECO:0000313" key="2">
    <source>
        <dbReference type="EMBL" id="CAJ2505344.1"/>
    </source>
</evidence>
<feature type="region of interest" description="Disordered" evidence="1">
    <location>
        <begin position="27"/>
        <end position="65"/>
    </location>
</feature>
<dbReference type="Proteomes" id="UP001295740">
    <property type="component" value="Unassembled WGS sequence"/>
</dbReference>
<dbReference type="AlphaFoldDB" id="A0AAI8VI28"/>
<comment type="caution">
    <text evidence="2">The sequence shown here is derived from an EMBL/GenBank/DDBJ whole genome shotgun (WGS) entry which is preliminary data.</text>
</comment>
<evidence type="ECO:0000256" key="1">
    <source>
        <dbReference type="SAM" id="MobiDB-lite"/>
    </source>
</evidence>
<reference evidence="2" key="1">
    <citation type="submission" date="2023-10" db="EMBL/GenBank/DDBJ databases">
        <authorList>
            <person name="Hackl T."/>
        </authorList>
    </citation>
    <scope>NUCLEOTIDE SEQUENCE</scope>
</reference>
<dbReference type="EMBL" id="CAUWAG010000007">
    <property type="protein sequence ID" value="CAJ2505344.1"/>
    <property type="molecule type" value="Genomic_DNA"/>
</dbReference>
<organism evidence="2 3">
    <name type="scientific">Anthostomella pinea</name>
    <dbReference type="NCBI Taxonomy" id="933095"/>
    <lineage>
        <taxon>Eukaryota</taxon>
        <taxon>Fungi</taxon>
        <taxon>Dikarya</taxon>
        <taxon>Ascomycota</taxon>
        <taxon>Pezizomycotina</taxon>
        <taxon>Sordariomycetes</taxon>
        <taxon>Xylariomycetidae</taxon>
        <taxon>Xylariales</taxon>
        <taxon>Xylariaceae</taxon>
        <taxon>Anthostomella</taxon>
    </lineage>
</organism>
<keyword evidence="3" id="KW-1185">Reference proteome</keyword>